<dbReference type="Proteomes" id="UP000838756">
    <property type="component" value="Unassembled WGS sequence"/>
</dbReference>
<evidence type="ECO:0000313" key="2">
    <source>
        <dbReference type="EMBL" id="CAH2269355.1"/>
    </source>
</evidence>
<comment type="caution">
    <text evidence="2">The sequence shown here is derived from an EMBL/GenBank/DDBJ whole genome shotgun (WGS) entry which is preliminary data.</text>
</comment>
<keyword evidence="1" id="KW-0812">Transmembrane</keyword>
<reference evidence="2" key="1">
    <citation type="submission" date="2022-03" db="EMBL/GenBank/DDBJ databases">
        <authorList>
            <person name="Lindestad O."/>
        </authorList>
    </citation>
    <scope>NUCLEOTIDE SEQUENCE</scope>
</reference>
<dbReference type="EMBL" id="CAKXAJ010026511">
    <property type="protein sequence ID" value="CAH2269355.1"/>
    <property type="molecule type" value="Genomic_DNA"/>
</dbReference>
<keyword evidence="1" id="KW-1133">Transmembrane helix</keyword>
<dbReference type="AlphaFoldDB" id="A0A8S4SQT9"/>
<feature type="transmembrane region" description="Helical" evidence="1">
    <location>
        <begin position="89"/>
        <end position="110"/>
    </location>
</feature>
<keyword evidence="3" id="KW-1185">Reference proteome</keyword>
<keyword evidence="1" id="KW-0472">Membrane</keyword>
<organism evidence="2 3">
    <name type="scientific">Pararge aegeria aegeria</name>
    <dbReference type="NCBI Taxonomy" id="348720"/>
    <lineage>
        <taxon>Eukaryota</taxon>
        <taxon>Metazoa</taxon>
        <taxon>Ecdysozoa</taxon>
        <taxon>Arthropoda</taxon>
        <taxon>Hexapoda</taxon>
        <taxon>Insecta</taxon>
        <taxon>Pterygota</taxon>
        <taxon>Neoptera</taxon>
        <taxon>Endopterygota</taxon>
        <taxon>Lepidoptera</taxon>
        <taxon>Glossata</taxon>
        <taxon>Ditrysia</taxon>
        <taxon>Papilionoidea</taxon>
        <taxon>Nymphalidae</taxon>
        <taxon>Satyrinae</taxon>
        <taxon>Satyrini</taxon>
        <taxon>Parargina</taxon>
        <taxon>Pararge</taxon>
    </lineage>
</organism>
<evidence type="ECO:0000256" key="1">
    <source>
        <dbReference type="SAM" id="Phobius"/>
    </source>
</evidence>
<name>A0A8S4SQT9_9NEOP</name>
<proteinExistence type="predicted"/>
<sequence length="128" mass="14193">MSKQSAGTSGQVVRIDMVHAPNRAIEYRSNTQHQNCRVPKTSKSDFAYINTAYVGSTNSVNDTRLPQPPVSVMREQYWACSKWPFATRFLVITVSVLIGAVIGLSVLVVLRGDNKDVTDLFRTHPAPD</sequence>
<gene>
    <name evidence="2" type="primary">jg14063</name>
    <name evidence="2" type="ORF">PAEG_LOCUS27577</name>
</gene>
<dbReference type="OrthoDB" id="7298600at2759"/>
<evidence type="ECO:0000313" key="3">
    <source>
        <dbReference type="Proteomes" id="UP000838756"/>
    </source>
</evidence>
<protein>
    <submittedName>
        <fullName evidence="2">Jg14063 protein</fullName>
    </submittedName>
</protein>
<accession>A0A8S4SQT9</accession>